<gene>
    <name evidence="2" type="ORF">H7A79_1027</name>
</gene>
<protein>
    <submittedName>
        <fullName evidence="2">ABC-2 transporter family protein</fullName>
    </submittedName>
</protein>
<accession>A0A7H1MF96</accession>
<dbReference type="RefSeq" id="WP_187001312.1">
    <property type="nucleotide sequence ID" value="NZ_CP060414.2"/>
</dbReference>
<reference evidence="2" key="1">
    <citation type="submission" date="2024-06" db="EMBL/GenBank/DDBJ databases">
        <title>Complete Genome Sequence of mouse commensal type strain Neisseria musculi.</title>
        <authorList>
            <person name="Thapa E."/>
            <person name="Aluvathingal J."/>
            <person name="Nadendla S."/>
            <person name="Mehta A."/>
            <person name="Tettelin H."/>
            <person name="Weyand N.J."/>
        </authorList>
    </citation>
    <scope>NUCLEOTIDE SEQUENCE</scope>
    <source>
        <strain evidence="2">NW831</strain>
    </source>
</reference>
<dbReference type="EMBL" id="CP060414">
    <property type="protein sequence ID" value="QNT60311.1"/>
    <property type="molecule type" value="Genomic_DNA"/>
</dbReference>
<name>A0A7H1MF96_9NEIS</name>
<dbReference type="KEGG" id="nmus:H7A79_1027"/>
<keyword evidence="1" id="KW-1133">Transmembrane helix</keyword>
<organism evidence="2 3">
    <name type="scientific">Neisseria musculi</name>
    <dbReference type="NCBI Taxonomy" id="1815583"/>
    <lineage>
        <taxon>Bacteria</taxon>
        <taxon>Pseudomonadati</taxon>
        <taxon>Pseudomonadota</taxon>
        <taxon>Betaproteobacteria</taxon>
        <taxon>Neisseriales</taxon>
        <taxon>Neisseriaceae</taxon>
        <taxon>Neisseria</taxon>
    </lineage>
</organism>
<evidence type="ECO:0000313" key="2">
    <source>
        <dbReference type="EMBL" id="QNT60311.1"/>
    </source>
</evidence>
<dbReference type="AlphaFoldDB" id="A0A7H1MF96"/>
<evidence type="ECO:0000256" key="1">
    <source>
        <dbReference type="SAM" id="Phobius"/>
    </source>
</evidence>
<feature type="transmembrane region" description="Helical" evidence="1">
    <location>
        <begin position="124"/>
        <end position="142"/>
    </location>
</feature>
<keyword evidence="1" id="KW-0472">Membrane</keyword>
<dbReference type="Proteomes" id="UP000516412">
    <property type="component" value="Chromosome"/>
</dbReference>
<proteinExistence type="predicted"/>
<feature type="transmembrane region" description="Helical" evidence="1">
    <location>
        <begin position="86"/>
        <end position="104"/>
    </location>
</feature>
<evidence type="ECO:0000313" key="3">
    <source>
        <dbReference type="Proteomes" id="UP000516412"/>
    </source>
</evidence>
<keyword evidence="3" id="KW-1185">Reference proteome</keyword>
<feature type="transmembrane region" description="Helical" evidence="1">
    <location>
        <begin position="37"/>
        <end position="56"/>
    </location>
</feature>
<keyword evidence="1" id="KW-0812">Transmembrane</keyword>
<sequence>MKKYLPFLRFVLIACISAFLAWKGQPFVHGNEKAVDLIINVFAILAGFLIAIMTLFSDMRFDEDANWRQIQIREGVQEQRYIKHSMLFYTYLAVLVCVFLVILLAHKEEYKNGQIIFWLERGYLFLACMSIFYSVFLPGNLIKSRKEEFQKLMDKKKPKYPN</sequence>